<feature type="transmembrane region" description="Helical" evidence="1">
    <location>
        <begin position="233"/>
        <end position="255"/>
    </location>
</feature>
<comment type="caution">
    <text evidence="3">The sequence shown here is derived from an EMBL/GenBank/DDBJ whole genome shotgun (WGS) entry which is preliminary data.</text>
</comment>
<dbReference type="RefSeq" id="WP_210848692.1">
    <property type="nucleotide sequence ID" value="NZ_JAGKLY010000006.1"/>
</dbReference>
<dbReference type="InterPro" id="IPR001173">
    <property type="entry name" value="Glyco_trans_2-like"/>
</dbReference>
<dbReference type="SUPFAM" id="SSF53448">
    <property type="entry name" value="Nucleotide-diphospho-sugar transferases"/>
    <property type="match status" value="1"/>
</dbReference>
<dbReference type="PANTHER" id="PTHR22916">
    <property type="entry name" value="GLYCOSYLTRANSFERASE"/>
    <property type="match status" value="1"/>
</dbReference>
<keyword evidence="1" id="KW-0812">Transmembrane</keyword>
<keyword evidence="3" id="KW-0328">Glycosyltransferase</keyword>
<dbReference type="Proteomes" id="UP000674270">
    <property type="component" value="Unassembled WGS sequence"/>
</dbReference>
<accession>A0A8I2INH6</accession>
<keyword evidence="1" id="KW-0472">Membrane</keyword>
<evidence type="ECO:0000313" key="3">
    <source>
        <dbReference type="EMBL" id="MBQ0269535.1"/>
    </source>
</evidence>
<keyword evidence="1" id="KW-1133">Transmembrane helix</keyword>
<dbReference type="AlphaFoldDB" id="A0A8I2INH6"/>
<dbReference type="PANTHER" id="PTHR22916:SF67">
    <property type="entry name" value="COLANIC ACID BIOSYNTHESIS GLYCOSYL TRANSFERASE WCAE-RELATED"/>
    <property type="match status" value="1"/>
</dbReference>
<dbReference type="GO" id="GO:0016758">
    <property type="term" value="F:hexosyltransferase activity"/>
    <property type="evidence" value="ECO:0007669"/>
    <property type="project" value="UniProtKB-ARBA"/>
</dbReference>
<dbReference type="EMBL" id="JAGKLY010000006">
    <property type="protein sequence ID" value="MBQ0269535.1"/>
    <property type="molecule type" value="Genomic_DNA"/>
</dbReference>
<dbReference type="Gene3D" id="3.90.550.10">
    <property type="entry name" value="Spore Coat Polysaccharide Biosynthesis Protein SpsA, Chain A"/>
    <property type="match status" value="1"/>
</dbReference>
<evidence type="ECO:0000313" key="4">
    <source>
        <dbReference type="Proteomes" id="UP000674270"/>
    </source>
</evidence>
<reference evidence="3" key="1">
    <citation type="submission" date="2021-03" db="EMBL/GenBank/DDBJ databases">
        <authorList>
            <person name="Stanton E."/>
        </authorList>
    </citation>
    <scope>NUCLEOTIDE SEQUENCE</scope>
    <source>
        <strain evidence="3">2020EL-00113</strain>
    </source>
</reference>
<feature type="domain" description="Glycosyltransferase 2-like" evidence="2">
    <location>
        <begin position="5"/>
        <end position="105"/>
    </location>
</feature>
<evidence type="ECO:0000259" key="2">
    <source>
        <dbReference type="Pfam" id="PF00535"/>
    </source>
</evidence>
<keyword evidence="3" id="KW-0808">Transferase</keyword>
<proteinExistence type="predicted"/>
<sequence>MTSFSIITINYNNYLGLLKTCNSIYPLLNKNIEWIVVDGLSNDKSVNFIRNNKKITHFTIEKDNGIYDAMNKGIDLATGDFIIFMNSGDTFHPTFSFNNIETILKGADTTSTILYGDTLRDLSPLFYFDKINDSKKYWWDKVTPCHQSIFLPRKFLNENKFDTNYKIFSDRKNMKLAFSTLHNHINLNTIVSCYELGGISNIGGKNYTQMKEIINELISIDKKEKNINYILKLYLKFFLIKFLGYKTYYSFMFFLKSIKK</sequence>
<gene>
    <name evidence="3" type="ORF">J7T18_14615</name>
</gene>
<protein>
    <submittedName>
        <fullName evidence="3">Glycosyltransferase</fullName>
        <ecNumber evidence="3">2.4.-.-</ecNumber>
    </submittedName>
</protein>
<organism evidence="3 4">
    <name type="scientific">Providencia huaxiensis</name>
    <dbReference type="NCBI Taxonomy" id="2027290"/>
    <lineage>
        <taxon>Bacteria</taxon>
        <taxon>Pseudomonadati</taxon>
        <taxon>Pseudomonadota</taxon>
        <taxon>Gammaproteobacteria</taxon>
        <taxon>Enterobacterales</taxon>
        <taxon>Morganellaceae</taxon>
        <taxon>Providencia</taxon>
    </lineage>
</organism>
<dbReference type="Pfam" id="PF00535">
    <property type="entry name" value="Glycos_transf_2"/>
    <property type="match status" value="1"/>
</dbReference>
<dbReference type="EC" id="2.4.-.-" evidence="3"/>
<name>A0A8I2INH6_9GAMM</name>
<dbReference type="InterPro" id="IPR029044">
    <property type="entry name" value="Nucleotide-diphossugar_trans"/>
</dbReference>
<evidence type="ECO:0000256" key="1">
    <source>
        <dbReference type="SAM" id="Phobius"/>
    </source>
</evidence>